<dbReference type="EMBL" id="MWDB01000047">
    <property type="protein sequence ID" value="OQB40359.1"/>
    <property type="molecule type" value="Genomic_DNA"/>
</dbReference>
<reference evidence="1" key="1">
    <citation type="submission" date="2017-02" db="EMBL/GenBank/DDBJ databases">
        <title>Delving into the versatile metabolic prowess of the omnipresent phylum Bacteroidetes.</title>
        <authorList>
            <person name="Nobu M.K."/>
            <person name="Mei R."/>
            <person name="Narihiro T."/>
            <person name="Kuroda K."/>
            <person name="Liu W.-T."/>
        </authorList>
    </citation>
    <scope>NUCLEOTIDE SEQUENCE</scope>
    <source>
        <strain evidence="1">ADurb.Bin160</strain>
    </source>
</reference>
<name>A0A1V5ZJL9_9BACT</name>
<dbReference type="Proteomes" id="UP000485621">
    <property type="component" value="Unassembled WGS sequence"/>
</dbReference>
<comment type="caution">
    <text evidence="1">The sequence shown here is derived from an EMBL/GenBank/DDBJ whole genome shotgun (WGS) entry which is preliminary data.</text>
</comment>
<protein>
    <recommendedName>
        <fullName evidence="2">Lipoprotein</fullName>
    </recommendedName>
</protein>
<proteinExistence type="predicted"/>
<evidence type="ECO:0008006" key="2">
    <source>
        <dbReference type="Google" id="ProtNLM"/>
    </source>
</evidence>
<evidence type="ECO:0000313" key="1">
    <source>
        <dbReference type="EMBL" id="OQB40359.1"/>
    </source>
</evidence>
<sequence length="55" mass="6424">MKKILFLFLFLFILNGCGIKEHNCKPTIGIHSTKNNKVDFFNRIDKLHIGVKCKF</sequence>
<organism evidence="1">
    <name type="scientific">candidate division CPR1 bacterium ADurb.Bin160</name>
    <dbReference type="NCBI Taxonomy" id="1852826"/>
    <lineage>
        <taxon>Bacteria</taxon>
        <taxon>candidate division CPR1</taxon>
    </lineage>
</organism>
<gene>
    <name evidence="1" type="ORF">BWY04_01366</name>
</gene>
<dbReference type="AlphaFoldDB" id="A0A1V5ZJL9"/>
<accession>A0A1V5ZJL9</accession>